<feature type="transmembrane region" description="Helical" evidence="7">
    <location>
        <begin position="765"/>
        <end position="786"/>
    </location>
</feature>
<dbReference type="Proteomes" id="UP001431776">
    <property type="component" value="Unassembled WGS sequence"/>
</dbReference>
<keyword evidence="5 7" id="KW-0472">Membrane</keyword>
<comment type="caution">
    <text evidence="10">The sequence shown here is derived from an EMBL/GenBank/DDBJ whole genome shotgun (WGS) entry which is preliminary data.</text>
</comment>
<dbReference type="Pfam" id="PF12704">
    <property type="entry name" value="MacB_PCD"/>
    <property type="match status" value="2"/>
</dbReference>
<comment type="subcellular location">
    <subcellularLocation>
        <location evidence="1">Cell membrane</location>
        <topology evidence="1">Multi-pass membrane protein</topology>
    </subcellularLocation>
</comment>
<dbReference type="InterPro" id="IPR025857">
    <property type="entry name" value="MacB_PCD"/>
</dbReference>
<dbReference type="PANTHER" id="PTHR30572:SF4">
    <property type="entry name" value="ABC TRANSPORTER PERMEASE YTRF"/>
    <property type="match status" value="1"/>
</dbReference>
<dbReference type="InterPro" id="IPR017800">
    <property type="entry name" value="ADOP"/>
</dbReference>
<keyword evidence="2" id="KW-1003">Cell membrane</keyword>
<feature type="transmembrane region" description="Helical" evidence="7">
    <location>
        <begin position="412"/>
        <end position="432"/>
    </location>
</feature>
<feature type="transmembrane region" description="Helical" evidence="7">
    <location>
        <begin position="21"/>
        <end position="43"/>
    </location>
</feature>
<feature type="domain" description="MacB-like periplasmic core" evidence="9">
    <location>
        <begin position="23"/>
        <end position="233"/>
    </location>
</feature>
<dbReference type="PANTHER" id="PTHR30572">
    <property type="entry name" value="MEMBRANE COMPONENT OF TRANSPORTER-RELATED"/>
    <property type="match status" value="1"/>
</dbReference>
<evidence type="ECO:0000256" key="2">
    <source>
        <dbReference type="ARBA" id="ARBA00022475"/>
    </source>
</evidence>
<dbReference type="GO" id="GO:0022857">
    <property type="term" value="F:transmembrane transporter activity"/>
    <property type="evidence" value="ECO:0007669"/>
    <property type="project" value="TreeGrafter"/>
</dbReference>
<protein>
    <submittedName>
        <fullName evidence="10">ABC transporter permease</fullName>
    </submittedName>
</protein>
<evidence type="ECO:0000256" key="1">
    <source>
        <dbReference type="ARBA" id="ARBA00004651"/>
    </source>
</evidence>
<organism evidence="10 11">
    <name type="scientific">Anaerobaca lacustris</name>
    <dbReference type="NCBI Taxonomy" id="3044600"/>
    <lineage>
        <taxon>Bacteria</taxon>
        <taxon>Pseudomonadati</taxon>
        <taxon>Planctomycetota</taxon>
        <taxon>Phycisphaerae</taxon>
        <taxon>Sedimentisphaerales</taxon>
        <taxon>Anaerobacaceae</taxon>
        <taxon>Anaerobaca</taxon>
    </lineage>
</organism>
<dbReference type="RefSeq" id="WP_349244135.1">
    <property type="nucleotide sequence ID" value="NZ_JASCXX010000006.1"/>
</dbReference>
<feature type="transmembrane region" description="Helical" evidence="7">
    <location>
        <begin position="733"/>
        <end position="759"/>
    </location>
</feature>
<evidence type="ECO:0000256" key="7">
    <source>
        <dbReference type="SAM" id="Phobius"/>
    </source>
</evidence>
<sequence>MGTLWQDIRYGLRILRKSPCFTAVVVLTLGLVIGVCSTLFTAVNYQLFRPLPIEAPDRLVRLCRTNERRAKGLLLNAARLAEYRRRSTAFIGLAAMDSKTMTLTGSGEARHFQVARVSPSLFGVFGFEPLLGRGFSESAAEGPPAQEVVIGYATWRDVFDRDPNVLGATLSLDQQTYTVIGVMPKDLARIELGWAGDLWIPWEFTRPAEGDSWFTVVGRLKPSITPEQAQSELLVLGRAIENMHDPRGTYDRATVVPYLQSHTSAEEIAGAVFFIMTVVFVLLIACVNVTNLFIARTLTRRRELAVRLSLGASRARLVRQLLVEFGIFAALGGLLGLLWAKWTSDVLGARGLADLTFDWRVVVFTTGISLLAGATSGLVPALRFSKPNLTEGLKEGGLATSFGHGHHRLRSGLVITQMAMVTVLLITSGLMIRSFVKLGRVRPGYDTRNLVTMNVNLRDQDYPEQAAKQLFLRRVLENLRALPAVEDAGLTSLAAVARNPGGFPFRIQGQSVAESREPRRGAINAVDASFLRMVEAQVLKGRIITDADVRRSAGVAVINETLARRYFSGQDPLGRFVELHDSAAAPRWYEIIGVVADLKNIAFDETPFAEVFIPYMQLERFPLSHYLMIRTATDPLAMAGALREAVLSVNPNQPVGNVSSVESQIRQLRTWNDEIRNLMLLFGALGFVLSTIGMYGVVSYMVTERTREMGVRIALGAVQHDVLMLVLRQSLRLVAIGGAIGACLALGSTFVLDSLLYAVSPADPLTYGAVFMLVGSAAVLASLLPARRAAKVDPMVALRCE</sequence>
<keyword evidence="3 7" id="KW-0812">Transmembrane</keyword>
<accession>A0AAW6TZ78</accession>
<evidence type="ECO:0000259" key="9">
    <source>
        <dbReference type="Pfam" id="PF12704"/>
    </source>
</evidence>
<dbReference type="InterPro" id="IPR003838">
    <property type="entry name" value="ABC3_permease_C"/>
</dbReference>
<evidence type="ECO:0000313" key="11">
    <source>
        <dbReference type="Proteomes" id="UP001431776"/>
    </source>
</evidence>
<dbReference type="NCBIfam" id="TIGR03434">
    <property type="entry name" value="ADOP"/>
    <property type="match status" value="1"/>
</dbReference>
<keyword evidence="4 7" id="KW-1133">Transmembrane helix</keyword>
<dbReference type="Pfam" id="PF02687">
    <property type="entry name" value="FtsX"/>
    <property type="match status" value="2"/>
</dbReference>
<feature type="domain" description="MacB-like periplasmic core" evidence="9">
    <location>
        <begin position="412"/>
        <end position="631"/>
    </location>
</feature>
<feature type="transmembrane region" description="Helical" evidence="7">
    <location>
        <begin position="321"/>
        <end position="339"/>
    </location>
</feature>
<dbReference type="GO" id="GO:0005886">
    <property type="term" value="C:plasma membrane"/>
    <property type="evidence" value="ECO:0007669"/>
    <property type="project" value="UniProtKB-SubCell"/>
</dbReference>
<feature type="domain" description="ABC3 transporter permease C-terminal" evidence="8">
    <location>
        <begin position="681"/>
        <end position="794"/>
    </location>
</feature>
<comment type="similarity">
    <text evidence="6">Belongs to the ABC-4 integral membrane protein family.</text>
</comment>
<evidence type="ECO:0000313" key="10">
    <source>
        <dbReference type="EMBL" id="MDI6448726.1"/>
    </source>
</evidence>
<feature type="transmembrane region" description="Helical" evidence="7">
    <location>
        <begin position="678"/>
        <end position="702"/>
    </location>
</feature>
<evidence type="ECO:0000256" key="5">
    <source>
        <dbReference type="ARBA" id="ARBA00023136"/>
    </source>
</evidence>
<evidence type="ECO:0000256" key="3">
    <source>
        <dbReference type="ARBA" id="ARBA00022692"/>
    </source>
</evidence>
<feature type="transmembrane region" description="Helical" evidence="7">
    <location>
        <begin position="268"/>
        <end position="294"/>
    </location>
</feature>
<keyword evidence="11" id="KW-1185">Reference proteome</keyword>
<evidence type="ECO:0000259" key="8">
    <source>
        <dbReference type="Pfam" id="PF02687"/>
    </source>
</evidence>
<name>A0AAW6TZ78_9BACT</name>
<dbReference type="EMBL" id="JASCXX010000006">
    <property type="protein sequence ID" value="MDI6448726.1"/>
    <property type="molecule type" value="Genomic_DNA"/>
</dbReference>
<dbReference type="AlphaFoldDB" id="A0AAW6TZ78"/>
<dbReference type="InterPro" id="IPR050250">
    <property type="entry name" value="Macrolide_Exporter_MacB"/>
</dbReference>
<evidence type="ECO:0000256" key="4">
    <source>
        <dbReference type="ARBA" id="ARBA00022989"/>
    </source>
</evidence>
<feature type="domain" description="ABC3 transporter permease C-terminal" evidence="8">
    <location>
        <begin position="276"/>
        <end position="388"/>
    </location>
</feature>
<evidence type="ECO:0000256" key="6">
    <source>
        <dbReference type="ARBA" id="ARBA00038076"/>
    </source>
</evidence>
<gene>
    <name evidence="10" type="ORF">QJ522_06690</name>
</gene>
<proteinExistence type="inferred from homology"/>
<reference evidence="10" key="1">
    <citation type="submission" date="2023-05" db="EMBL/GenBank/DDBJ databases">
        <title>Anaerotaeda fermentans gen. nov., sp. nov., a novel anaerobic planctomycete of the new family within the order Sedimentisphaerales isolated from Taman Peninsula, Russia.</title>
        <authorList>
            <person name="Khomyakova M.A."/>
            <person name="Merkel A.Y."/>
            <person name="Slobodkin A.I."/>
        </authorList>
    </citation>
    <scope>NUCLEOTIDE SEQUENCE</scope>
    <source>
        <strain evidence="10">M17dextr</strain>
    </source>
</reference>
<feature type="transmembrane region" description="Helical" evidence="7">
    <location>
        <begin position="359"/>
        <end position="379"/>
    </location>
</feature>